<evidence type="ECO:0000313" key="3">
    <source>
        <dbReference type="Proteomes" id="UP000755585"/>
    </source>
</evidence>
<evidence type="ECO:0000256" key="1">
    <source>
        <dbReference type="SAM" id="Phobius"/>
    </source>
</evidence>
<keyword evidence="1" id="KW-0812">Transmembrane</keyword>
<keyword evidence="1" id="KW-1133">Transmembrane helix</keyword>
<name>A0ABS4UXK1_9ACTN</name>
<dbReference type="RefSeq" id="WP_209698900.1">
    <property type="nucleotide sequence ID" value="NZ_BAAAVU010000023.1"/>
</dbReference>
<evidence type="ECO:0000313" key="2">
    <source>
        <dbReference type="EMBL" id="MBP2356374.1"/>
    </source>
</evidence>
<proteinExistence type="predicted"/>
<dbReference type="Proteomes" id="UP000755585">
    <property type="component" value="Unassembled WGS sequence"/>
</dbReference>
<organism evidence="2 3">
    <name type="scientific">Kribbella aluminosa</name>
    <dbReference type="NCBI Taxonomy" id="416017"/>
    <lineage>
        <taxon>Bacteria</taxon>
        <taxon>Bacillati</taxon>
        <taxon>Actinomycetota</taxon>
        <taxon>Actinomycetes</taxon>
        <taxon>Propionibacteriales</taxon>
        <taxon>Kribbellaceae</taxon>
        <taxon>Kribbella</taxon>
    </lineage>
</organism>
<comment type="caution">
    <text evidence="2">The sequence shown here is derived from an EMBL/GenBank/DDBJ whole genome shotgun (WGS) entry which is preliminary data.</text>
</comment>
<keyword evidence="1" id="KW-0472">Membrane</keyword>
<gene>
    <name evidence="2" type="ORF">JOF29_007484</name>
</gene>
<reference evidence="2 3" key="1">
    <citation type="submission" date="2021-03" db="EMBL/GenBank/DDBJ databases">
        <title>Sequencing the genomes of 1000 actinobacteria strains.</title>
        <authorList>
            <person name="Klenk H.-P."/>
        </authorList>
    </citation>
    <scope>NUCLEOTIDE SEQUENCE [LARGE SCALE GENOMIC DNA]</scope>
    <source>
        <strain evidence="2 3">DSM 18824</strain>
    </source>
</reference>
<protein>
    <submittedName>
        <fullName evidence="2">Membrane protein YqjE</fullName>
    </submittedName>
</protein>
<feature type="transmembrane region" description="Helical" evidence="1">
    <location>
        <begin position="7"/>
        <end position="26"/>
    </location>
</feature>
<keyword evidence="3" id="KW-1185">Reference proteome</keyword>
<feature type="transmembrane region" description="Helical" evidence="1">
    <location>
        <begin position="80"/>
        <end position="97"/>
    </location>
</feature>
<sequence>MISSRKLAIWLVLTVVALGVLLAWAFPDAIEHRGAIHTVSTEVVVCAAEQPHTTRTQVLDHLADCARENNAVRRQLRDELTALFLVAVTIAGTWRLVRRRS</sequence>
<accession>A0ABS4UXK1</accession>
<dbReference type="EMBL" id="JAGINT010000002">
    <property type="protein sequence ID" value="MBP2356374.1"/>
    <property type="molecule type" value="Genomic_DNA"/>
</dbReference>